<feature type="compositionally biased region" description="Acidic residues" evidence="1">
    <location>
        <begin position="619"/>
        <end position="639"/>
    </location>
</feature>
<dbReference type="GO" id="GO:0005634">
    <property type="term" value="C:nucleus"/>
    <property type="evidence" value="ECO:0007669"/>
    <property type="project" value="TreeGrafter"/>
</dbReference>
<feature type="compositionally biased region" description="Polar residues" evidence="1">
    <location>
        <begin position="692"/>
        <end position="706"/>
    </location>
</feature>
<gene>
    <name evidence="2" type="ORF">D9756_004198</name>
</gene>
<feature type="compositionally biased region" description="Basic and acidic residues" evidence="1">
    <location>
        <begin position="709"/>
        <end position="718"/>
    </location>
</feature>
<feature type="region of interest" description="Disordered" evidence="1">
    <location>
        <begin position="678"/>
        <end position="734"/>
    </location>
</feature>
<evidence type="ECO:0000256" key="1">
    <source>
        <dbReference type="SAM" id="MobiDB-lite"/>
    </source>
</evidence>
<evidence type="ECO:0000313" key="3">
    <source>
        <dbReference type="Proteomes" id="UP000559027"/>
    </source>
</evidence>
<evidence type="ECO:0008006" key="4">
    <source>
        <dbReference type="Google" id="ProtNLM"/>
    </source>
</evidence>
<feature type="compositionally biased region" description="Polar residues" evidence="1">
    <location>
        <begin position="566"/>
        <end position="579"/>
    </location>
</feature>
<reference evidence="2 3" key="1">
    <citation type="journal article" date="2020" name="ISME J.">
        <title>Uncovering the hidden diversity of litter-decomposition mechanisms in mushroom-forming fungi.</title>
        <authorList>
            <person name="Floudas D."/>
            <person name="Bentzer J."/>
            <person name="Ahren D."/>
            <person name="Johansson T."/>
            <person name="Persson P."/>
            <person name="Tunlid A."/>
        </authorList>
    </citation>
    <scope>NUCLEOTIDE SEQUENCE [LARGE SCALE GENOMIC DNA]</scope>
    <source>
        <strain evidence="2 3">CBS 146.42</strain>
    </source>
</reference>
<name>A0A8H5G0X5_9AGAR</name>
<dbReference type="Pfam" id="PF07093">
    <property type="entry name" value="SGT1"/>
    <property type="match status" value="2"/>
</dbReference>
<dbReference type="OrthoDB" id="27237at2759"/>
<feature type="region of interest" description="Disordered" evidence="1">
    <location>
        <begin position="746"/>
        <end position="793"/>
    </location>
</feature>
<organism evidence="2 3">
    <name type="scientific">Leucocoprinus leucothites</name>
    <dbReference type="NCBI Taxonomy" id="201217"/>
    <lineage>
        <taxon>Eukaryota</taxon>
        <taxon>Fungi</taxon>
        <taxon>Dikarya</taxon>
        <taxon>Basidiomycota</taxon>
        <taxon>Agaricomycotina</taxon>
        <taxon>Agaricomycetes</taxon>
        <taxon>Agaricomycetidae</taxon>
        <taxon>Agaricales</taxon>
        <taxon>Agaricineae</taxon>
        <taxon>Agaricaceae</taxon>
        <taxon>Leucocoprinus</taxon>
    </lineage>
</organism>
<feature type="compositionally biased region" description="Basic and acidic residues" evidence="1">
    <location>
        <begin position="584"/>
        <end position="594"/>
    </location>
</feature>
<dbReference type="InterPro" id="IPR010770">
    <property type="entry name" value="Ecd"/>
</dbReference>
<keyword evidence="3" id="KW-1185">Reference proteome</keyword>
<evidence type="ECO:0000313" key="2">
    <source>
        <dbReference type="EMBL" id="KAF5356294.1"/>
    </source>
</evidence>
<dbReference type="AlphaFoldDB" id="A0A8H5G0X5"/>
<feature type="compositionally biased region" description="Basic and acidic residues" evidence="1">
    <location>
        <begin position="774"/>
        <end position="788"/>
    </location>
</feature>
<dbReference type="PANTHER" id="PTHR13060:SF0">
    <property type="entry name" value="PROTEIN ECDYSONELESS HOMOLOG"/>
    <property type="match status" value="1"/>
</dbReference>
<dbReference type="Proteomes" id="UP000559027">
    <property type="component" value="Unassembled WGS sequence"/>
</dbReference>
<proteinExistence type="predicted"/>
<feature type="compositionally biased region" description="Basic and acidic residues" evidence="1">
    <location>
        <begin position="605"/>
        <end position="618"/>
    </location>
</feature>
<comment type="caution">
    <text evidence="2">The sequence shown here is derived from an EMBL/GenBank/DDBJ whole genome shotgun (WGS) entry which is preliminary data.</text>
</comment>
<accession>A0A8H5G0X5</accession>
<dbReference type="EMBL" id="JAACJO010000007">
    <property type="protein sequence ID" value="KAF5356294.1"/>
    <property type="molecule type" value="Genomic_DNA"/>
</dbReference>
<dbReference type="PANTHER" id="PTHR13060">
    <property type="entry name" value="SGT1 PROTEIN HSGT1 SUPPRESSOR OF GCR2"/>
    <property type="match status" value="1"/>
</dbReference>
<feature type="region of interest" description="Disordered" evidence="1">
    <location>
        <begin position="494"/>
        <end position="652"/>
    </location>
</feature>
<sequence length="867" mass="97001">MDIFNRPPSISEDTLQYMLYPPSQSSDKASVTSLAACINDYLDGVLQNFIWHRDAFELKVAENSVTKDWFLEGRMRVGDSVDDEWCTVWLLRGISSKWDLVISVYDTDGEFLLIEAADELPPWVKPSNAENRVWIYNSRLHLIPLSHISPPSRKRRRRKYADTTEDGEEVNLNLNEDDEEYLASEDGVKLVRDDAENTLAPAKAEATVWQRISSYPSALREHVHTTKAYVPIDVAKALLAKPSLVQKAVEAFYTRDAIQLRAAHRMSRFPPNSSALRSVKMTRTAYAQLIGQKFFPPKIFGQWKESEGSKEYKWRDIGMKIAVGFEMLYQESKGRPTAKEAAVEKSKAEANKEALRRSAEYIQYIQNLISTGYFKGEREGSQIWNELETKAANAFLDIRSSNQRLSFSKQVELAISEAASTGDPGLQEEDDDSWLTIDAHDFENKLEQTLGQAKKAPQEDAMDIDSQEISEEDRLASEQASRLKDLASKVEQFVEGEGDIEGARFEDEEFSDEPFSDDSDSEESEEETPPTRPINYVNGSAAIKEAMDKLVPGLDPNEYGKMPASHYTNSQKVASTTIATDVVGENRLDTENKPQDPSSGTSSKPIREPILPRDKYDGVDSDDETDDEAPDDDESEEDMPQVVGDVEIDMGEEEEEFLEFSRQALGISDEQWNEILQDRKTRGAFVPKSAKKATTTSGAPNNQAQSVPKELDVKKEPRAPQPGPRPNVNPELDSFETVMNAMDAELSRIRTSTKKSKAPPAQDEISKTAMPPPKVDKGKGKEKEKMYVGEDEDIEAAMEAELKAALERGDDDDDDGFGDELGEGEAMDYNMIKNFLESFKSQGGLSGPVSNLAGRLQPGFSFPKDEL</sequence>
<protein>
    <recommendedName>
        <fullName evidence="4">SGT1-domain-containing protein</fullName>
    </recommendedName>
</protein>
<feature type="compositionally biased region" description="Polar residues" evidence="1">
    <location>
        <begin position="595"/>
        <end position="604"/>
    </location>
</feature>
<feature type="compositionally biased region" description="Acidic residues" evidence="1">
    <location>
        <begin position="494"/>
        <end position="528"/>
    </location>
</feature>